<dbReference type="InterPro" id="IPR036875">
    <property type="entry name" value="Znf_CCHC_sf"/>
</dbReference>
<evidence type="ECO:0000313" key="2">
    <source>
        <dbReference type="Proteomes" id="UP001329430"/>
    </source>
</evidence>
<name>A0AAN7V295_9COLE</name>
<dbReference type="GO" id="GO:0003676">
    <property type="term" value="F:nucleic acid binding"/>
    <property type="evidence" value="ECO:0007669"/>
    <property type="project" value="InterPro"/>
</dbReference>
<dbReference type="SUPFAM" id="SSF57756">
    <property type="entry name" value="Retrovirus zinc finger-like domains"/>
    <property type="match status" value="1"/>
</dbReference>
<accession>A0AAN7V295</accession>
<dbReference type="GO" id="GO:0008270">
    <property type="term" value="F:zinc ion binding"/>
    <property type="evidence" value="ECO:0007669"/>
    <property type="project" value="InterPro"/>
</dbReference>
<dbReference type="AlphaFoldDB" id="A0AAN7V295"/>
<proteinExistence type="predicted"/>
<keyword evidence="2" id="KW-1185">Reference proteome</keyword>
<protein>
    <submittedName>
        <fullName evidence="1">Uncharacterized protein</fullName>
    </submittedName>
</protein>
<comment type="caution">
    <text evidence="1">The sequence shown here is derived from an EMBL/GenBank/DDBJ whole genome shotgun (WGS) entry which is preliminary data.</text>
</comment>
<sequence length="87" mass="10143">MCSIERRVQLQQCFRCSSYDHKRECEGPDRTKLCQRCGGENRRAKQCHNRRRCLLCNKDDHSSGSGRCGNFRAALMKERSEREATGF</sequence>
<evidence type="ECO:0000313" key="1">
    <source>
        <dbReference type="EMBL" id="KAK5639223.1"/>
    </source>
</evidence>
<dbReference type="EMBL" id="JAVRBK010000009">
    <property type="protein sequence ID" value="KAK5639223.1"/>
    <property type="molecule type" value="Genomic_DNA"/>
</dbReference>
<organism evidence="1 2">
    <name type="scientific">Pyrocoelia pectoralis</name>
    <dbReference type="NCBI Taxonomy" id="417401"/>
    <lineage>
        <taxon>Eukaryota</taxon>
        <taxon>Metazoa</taxon>
        <taxon>Ecdysozoa</taxon>
        <taxon>Arthropoda</taxon>
        <taxon>Hexapoda</taxon>
        <taxon>Insecta</taxon>
        <taxon>Pterygota</taxon>
        <taxon>Neoptera</taxon>
        <taxon>Endopterygota</taxon>
        <taxon>Coleoptera</taxon>
        <taxon>Polyphaga</taxon>
        <taxon>Elateriformia</taxon>
        <taxon>Elateroidea</taxon>
        <taxon>Lampyridae</taxon>
        <taxon>Lampyrinae</taxon>
        <taxon>Pyrocoelia</taxon>
    </lineage>
</organism>
<gene>
    <name evidence="1" type="ORF">RI129_011715</name>
</gene>
<dbReference type="Proteomes" id="UP001329430">
    <property type="component" value="Chromosome 9"/>
</dbReference>
<reference evidence="1 2" key="1">
    <citation type="journal article" date="2024" name="Insects">
        <title>An Improved Chromosome-Level Genome Assembly of the Firefly Pyrocoelia pectoralis.</title>
        <authorList>
            <person name="Fu X."/>
            <person name="Meyer-Rochow V.B."/>
            <person name="Ballantyne L."/>
            <person name="Zhu X."/>
        </authorList>
    </citation>
    <scope>NUCLEOTIDE SEQUENCE [LARGE SCALE GENOMIC DNA]</scope>
    <source>
        <strain evidence="1">XCY_ONT2</strain>
    </source>
</reference>